<organism evidence="2 3">
    <name type="scientific">Hyaloscypha bicolor E</name>
    <dbReference type="NCBI Taxonomy" id="1095630"/>
    <lineage>
        <taxon>Eukaryota</taxon>
        <taxon>Fungi</taxon>
        <taxon>Dikarya</taxon>
        <taxon>Ascomycota</taxon>
        <taxon>Pezizomycotina</taxon>
        <taxon>Leotiomycetes</taxon>
        <taxon>Helotiales</taxon>
        <taxon>Hyaloscyphaceae</taxon>
        <taxon>Hyaloscypha</taxon>
        <taxon>Hyaloscypha bicolor</taxon>
    </lineage>
</organism>
<evidence type="ECO:0000313" key="2">
    <source>
        <dbReference type="EMBL" id="PMD65385.1"/>
    </source>
</evidence>
<dbReference type="AlphaFoldDB" id="A0A2J6TQT1"/>
<evidence type="ECO:0000313" key="3">
    <source>
        <dbReference type="Proteomes" id="UP000235371"/>
    </source>
</evidence>
<accession>A0A2J6TQT1</accession>
<keyword evidence="3" id="KW-1185">Reference proteome</keyword>
<dbReference type="Proteomes" id="UP000235371">
    <property type="component" value="Unassembled WGS sequence"/>
</dbReference>
<dbReference type="GeneID" id="36578884"/>
<feature type="region of interest" description="Disordered" evidence="1">
    <location>
        <begin position="38"/>
        <end position="57"/>
    </location>
</feature>
<dbReference type="EMBL" id="KZ613746">
    <property type="protein sequence ID" value="PMD65385.1"/>
    <property type="molecule type" value="Genomic_DNA"/>
</dbReference>
<dbReference type="RefSeq" id="XP_024742289.1">
    <property type="nucleotide sequence ID" value="XM_024870802.1"/>
</dbReference>
<reference evidence="2 3" key="1">
    <citation type="submission" date="2016-04" db="EMBL/GenBank/DDBJ databases">
        <title>A degradative enzymes factory behind the ericoid mycorrhizal symbiosis.</title>
        <authorList>
            <consortium name="DOE Joint Genome Institute"/>
            <person name="Martino E."/>
            <person name="Morin E."/>
            <person name="Grelet G."/>
            <person name="Kuo A."/>
            <person name="Kohler A."/>
            <person name="Daghino S."/>
            <person name="Barry K."/>
            <person name="Choi C."/>
            <person name="Cichocki N."/>
            <person name="Clum A."/>
            <person name="Copeland A."/>
            <person name="Hainaut M."/>
            <person name="Haridas S."/>
            <person name="Labutti K."/>
            <person name="Lindquist E."/>
            <person name="Lipzen A."/>
            <person name="Khouja H.-R."/>
            <person name="Murat C."/>
            <person name="Ohm R."/>
            <person name="Olson A."/>
            <person name="Spatafora J."/>
            <person name="Veneault-Fourrey C."/>
            <person name="Henrissat B."/>
            <person name="Grigoriev I."/>
            <person name="Martin F."/>
            <person name="Perotto S."/>
        </authorList>
    </citation>
    <scope>NUCLEOTIDE SEQUENCE [LARGE SCALE GENOMIC DNA]</scope>
    <source>
        <strain evidence="2 3">E</strain>
    </source>
</reference>
<name>A0A2J6TQT1_9HELO</name>
<sequence>MDIILFGKPLPLSNLQPGFLDGSSHLILIEDRSCPPNTEIPSARSGQRTRAASNSTRDCVNLPGPGLASTIQDGRGARCRTVGSLAGRIYCINIRGVSLRSCGLWRKLVLSRPSRCRFGAAAGSYFAKGDLRAFQVPKTSPTTRPRPGRVAWVPGRD</sequence>
<dbReference type="InParanoid" id="A0A2J6TQT1"/>
<gene>
    <name evidence="2" type="ORF">K444DRAFT_178792</name>
</gene>
<evidence type="ECO:0000256" key="1">
    <source>
        <dbReference type="SAM" id="MobiDB-lite"/>
    </source>
</evidence>
<protein>
    <submittedName>
        <fullName evidence="2">Uncharacterized protein</fullName>
    </submittedName>
</protein>
<proteinExistence type="predicted"/>